<dbReference type="AlphaFoldDB" id="X0Z7Q7"/>
<organism evidence="2">
    <name type="scientific">marine sediment metagenome</name>
    <dbReference type="NCBI Taxonomy" id="412755"/>
    <lineage>
        <taxon>unclassified sequences</taxon>
        <taxon>metagenomes</taxon>
        <taxon>ecological metagenomes</taxon>
    </lineage>
</organism>
<dbReference type="SUPFAM" id="SSF46785">
    <property type="entry name" value="Winged helix' DNA-binding domain"/>
    <property type="match status" value="1"/>
</dbReference>
<gene>
    <name evidence="2" type="ORF">S01H4_11620</name>
</gene>
<dbReference type="EMBL" id="BART01004745">
    <property type="protein sequence ID" value="GAG56408.1"/>
    <property type="molecule type" value="Genomic_DNA"/>
</dbReference>
<dbReference type="Pfam" id="PF14947">
    <property type="entry name" value="HTH_45"/>
    <property type="match status" value="1"/>
</dbReference>
<name>X0Z7Q7_9ZZZZ</name>
<protein>
    <recommendedName>
        <fullName evidence="1">ArnR1-like winged helix-turn-helix domain-containing protein</fullName>
    </recommendedName>
</protein>
<accession>X0Z7Q7</accession>
<comment type="caution">
    <text evidence="2">The sequence shown here is derived from an EMBL/GenBank/DDBJ whole genome shotgun (WGS) entry which is preliminary data.</text>
</comment>
<feature type="domain" description="ArnR1-like winged helix-turn-helix" evidence="1">
    <location>
        <begin position="2"/>
        <end position="79"/>
    </location>
</feature>
<sequence>MRRSKFEIIEGILSLATDGVKKTSIVYRANLNFNVVNRYLDLLIQEDLISLTAGLEREFKTTEKGLEFLKAYKSLKTVAKNL</sequence>
<evidence type="ECO:0000259" key="1">
    <source>
        <dbReference type="Pfam" id="PF14947"/>
    </source>
</evidence>
<dbReference type="InterPro" id="IPR036388">
    <property type="entry name" value="WH-like_DNA-bd_sf"/>
</dbReference>
<dbReference type="InterPro" id="IPR038723">
    <property type="entry name" value="ArnR1-like_HTH"/>
</dbReference>
<evidence type="ECO:0000313" key="2">
    <source>
        <dbReference type="EMBL" id="GAG56408.1"/>
    </source>
</evidence>
<dbReference type="Gene3D" id="1.10.10.10">
    <property type="entry name" value="Winged helix-like DNA-binding domain superfamily/Winged helix DNA-binding domain"/>
    <property type="match status" value="1"/>
</dbReference>
<dbReference type="InterPro" id="IPR036390">
    <property type="entry name" value="WH_DNA-bd_sf"/>
</dbReference>
<proteinExistence type="predicted"/>
<reference evidence="2" key="1">
    <citation type="journal article" date="2014" name="Front. Microbiol.">
        <title>High frequency of phylogenetically diverse reductive dehalogenase-homologous genes in deep subseafloor sedimentary metagenomes.</title>
        <authorList>
            <person name="Kawai M."/>
            <person name="Futagami T."/>
            <person name="Toyoda A."/>
            <person name="Takaki Y."/>
            <person name="Nishi S."/>
            <person name="Hori S."/>
            <person name="Arai W."/>
            <person name="Tsubouchi T."/>
            <person name="Morono Y."/>
            <person name="Uchiyama I."/>
            <person name="Ito T."/>
            <person name="Fujiyama A."/>
            <person name="Inagaki F."/>
            <person name="Takami H."/>
        </authorList>
    </citation>
    <scope>NUCLEOTIDE SEQUENCE</scope>
    <source>
        <strain evidence="2">Expedition CK06-06</strain>
    </source>
</reference>